<accession>A0A3M7R9S9</accession>
<gene>
    <name evidence="1" type="ORF">BpHYR1_043182</name>
</gene>
<reference evidence="1 2" key="1">
    <citation type="journal article" date="2018" name="Sci. Rep.">
        <title>Genomic signatures of local adaptation to the degree of environmental predictability in rotifers.</title>
        <authorList>
            <person name="Franch-Gras L."/>
            <person name="Hahn C."/>
            <person name="Garcia-Roger E.M."/>
            <person name="Carmona M.J."/>
            <person name="Serra M."/>
            <person name="Gomez A."/>
        </authorList>
    </citation>
    <scope>NUCLEOTIDE SEQUENCE [LARGE SCALE GENOMIC DNA]</scope>
    <source>
        <strain evidence="1">HYR1</strain>
    </source>
</reference>
<name>A0A3M7R9S9_BRAPC</name>
<proteinExistence type="predicted"/>
<comment type="caution">
    <text evidence="1">The sequence shown here is derived from an EMBL/GenBank/DDBJ whole genome shotgun (WGS) entry which is preliminary data.</text>
</comment>
<keyword evidence="2" id="KW-1185">Reference proteome</keyword>
<organism evidence="1 2">
    <name type="scientific">Brachionus plicatilis</name>
    <name type="common">Marine rotifer</name>
    <name type="synonym">Brachionus muelleri</name>
    <dbReference type="NCBI Taxonomy" id="10195"/>
    <lineage>
        <taxon>Eukaryota</taxon>
        <taxon>Metazoa</taxon>
        <taxon>Spiralia</taxon>
        <taxon>Gnathifera</taxon>
        <taxon>Rotifera</taxon>
        <taxon>Eurotatoria</taxon>
        <taxon>Monogononta</taxon>
        <taxon>Pseudotrocha</taxon>
        <taxon>Ploima</taxon>
        <taxon>Brachionidae</taxon>
        <taxon>Brachionus</taxon>
    </lineage>
</organism>
<evidence type="ECO:0000313" key="2">
    <source>
        <dbReference type="Proteomes" id="UP000276133"/>
    </source>
</evidence>
<protein>
    <submittedName>
        <fullName evidence="1">Uncharacterized protein</fullName>
    </submittedName>
</protein>
<sequence length="64" mass="7474">MRTNINKSSVKEKLIKLKNYYQLNGQSLRYRKRLQTTPGLNLIFRIYSTGIVPIDTMIQSGKKN</sequence>
<evidence type="ECO:0000313" key="1">
    <source>
        <dbReference type="EMBL" id="RNA20164.1"/>
    </source>
</evidence>
<dbReference type="EMBL" id="REGN01003909">
    <property type="protein sequence ID" value="RNA20164.1"/>
    <property type="molecule type" value="Genomic_DNA"/>
</dbReference>
<dbReference type="Proteomes" id="UP000276133">
    <property type="component" value="Unassembled WGS sequence"/>
</dbReference>
<dbReference type="AlphaFoldDB" id="A0A3M7R9S9"/>